<proteinExistence type="predicted"/>
<dbReference type="WBParaSite" id="PDA_v2.g1856.t1">
    <property type="protein sequence ID" value="PDA_v2.g1856.t1"/>
    <property type="gene ID" value="PDA_v2.g1856"/>
</dbReference>
<name>A0A914PJK1_9BILA</name>
<protein>
    <submittedName>
        <fullName evidence="2">Uncharacterized protein</fullName>
    </submittedName>
</protein>
<dbReference type="AlphaFoldDB" id="A0A914PJK1"/>
<organism evidence="1 2">
    <name type="scientific">Panagrolaimus davidi</name>
    <dbReference type="NCBI Taxonomy" id="227884"/>
    <lineage>
        <taxon>Eukaryota</taxon>
        <taxon>Metazoa</taxon>
        <taxon>Ecdysozoa</taxon>
        <taxon>Nematoda</taxon>
        <taxon>Chromadorea</taxon>
        <taxon>Rhabditida</taxon>
        <taxon>Tylenchina</taxon>
        <taxon>Panagrolaimomorpha</taxon>
        <taxon>Panagrolaimoidea</taxon>
        <taxon>Panagrolaimidae</taxon>
        <taxon>Panagrolaimus</taxon>
    </lineage>
</organism>
<sequence length="177" mass="20931">MFTQIQLESAPFIEHFNLTELTLLRYYQASRASARLSHLAKLIWERLQVDRNLIEKSVTEKSSAMFYEAEMLERELKICMKKYRLYPNNYTVIRQLSMRFEEISIALDRLEADFPVLNNQLILLSMEPITIDIPTLAQQCRVFYESSSLHAEILACDEIYMNSKFLTFASCFRIFNF</sequence>
<dbReference type="Proteomes" id="UP000887578">
    <property type="component" value="Unplaced"/>
</dbReference>
<evidence type="ECO:0000313" key="1">
    <source>
        <dbReference type="Proteomes" id="UP000887578"/>
    </source>
</evidence>
<reference evidence="2" key="1">
    <citation type="submission" date="2022-11" db="UniProtKB">
        <authorList>
            <consortium name="WormBaseParasite"/>
        </authorList>
    </citation>
    <scope>IDENTIFICATION</scope>
</reference>
<accession>A0A914PJK1</accession>
<keyword evidence="1" id="KW-1185">Reference proteome</keyword>
<evidence type="ECO:0000313" key="2">
    <source>
        <dbReference type="WBParaSite" id="PDA_v2.g1856.t1"/>
    </source>
</evidence>